<evidence type="ECO:0000256" key="2">
    <source>
        <dbReference type="ARBA" id="ARBA00022801"/>
    </source>
</evidence>
<dbReference type="Proteomes" id="UP000319576">
    <property type="component" value="Chromosome"/>
</dbReference>
<keyword evidence="2 7" id="KW-0378">Hydrolase</keyword>
<evidence type="ECO:0000256" key="1">
    <source>
        <dbReference type="ARBA" id="ARBA00008061"/>
    </source>
</evidence>
<dbReference type="Pfam" id="PF02922">
    <property type="entry name" value="CBM_48"/>
    <property type="match status" value="1"/>
</dbReference>
<dbReference type="RefSeq" id="WP_145241328.1">
    <property type="nucleotide sequence ID" value="NZ_CP036273.1"/>
</dbReference>
<dbReference type="NCBIfam" id="TIGR02100">
    <property type="entry name" value="glgX_debranch"/>
    <property type="match status" value="1"/>
</dbReference>
<dbReference type="Gene3D" id="2.60.40.1180">
    <property type="entry name" value="Golgi alpha-mannosidase II"/>
    <property type="match status" value="1"/>
</dbReference>
<keyword evidence="8" id="KW-1185">Reference proteome</keyword>
<dbReference type="InterPro" id="IPR017853">
    <property type="entry name" value="GH"/>
</dbReference>
<dbReference type="InterPro" id="IPR013783">
    <property type="entry name" value="Ig-like_fold"/>
</dbReference>
<dbReference type="AlphaFoldDB" id="A0A517XWT9"/>
<dbReference type="KEGG" id="uli:ETAA1_39510"/>
<dbReference type="SUPFAM" id="SSF51011">
    <property type="entry name" value="Glycosyl hydrolase domain"/>
    <property type="match status" value="1"/>
</dbReference>
<sequence>MNPTITGQPAPLGATVADGGCNFSLFSRTAGGVDLLLFDREDGAAARVVPLDPVSNRTYHYWHTFVPGVKAGQLYGYRVRGPVDPDRGLRFDPEKVLLDPYGRGVVIPPGYSPEPARRPGDNAATAMKSVVVDSGAYDWEGDAPLRRPSARTVVYEMHVRGFTRHPNSGLKDAVRGTYVGLAEKVDYLRDLGVTAVELLPVHAFDPFACPAGLVNYWGYQSVNYFSPHPQYSSRRDPLGAVDEFRDMVKALHRAGIEVILDVVFNHTAEGNHDGPTLSYKGIDNPTYYMLEQGGSRYADYSGCGNTFNANHPVARRLIVDSLRYWVTEMHVDGFRFDLASILSRAPDGRPLPNAPVLWDIESDPALAGIKLIAEAWDAAGLYQVGSFVGDAWKEWNGRFRDDARDFLRGAPGSVGRFADRMLGSHEVYGHKGREAEQSVNFVTCHDGFTLNDLVSYNEKHNEANGEQNRDGANDNRSWNCGAEGPTDDPAVEAMRNRQVKNAHATTLMSIGLPMILMGDEVRRTQGGNNNFYCHDTEANWFDWALVQKHADVHRFVKLLLARRVLRDVWHEEQRLSLTELIARANKAWHGTRLNQPDWGENSRSIAFGGELPGEGLTFHMILNGYWEPLEFELPGGRGWRRWIDTALPSPDDICEWTAAPAIPGVSYRAGARSVVMLFAETR</sequence>
<dbReference type="InterPro" id="IPR048650">
    <property type="entry name" value="ISOA1-3-like_C"/>
</dbReference>
<evidence type="ECO:0000256" key="3">
    <source>
        <dbReference type="ARBA" id="ARBA00022946"/>
    </source>
</evidence>
<accession>A0A517XWT9</accession>
<dbReference type="InterPro" id="IPR006047">
    <property type="entry name" value="GH13_cat_dom"/>
</dbReference>
<evidence type="ECO:0000256" key="5">
    <source>
        <dbReference type="SAM" id="MobiDB-lite"/>
    </source>
</evidence>
<dbReference type="InterPro" id="IPR014756">
    <property type="entry name" value="Ig_E-set"/>
</dbReference>
<dbReference type="SMART" id="SM00642">
    <property type="entry name" value="Aamy"/>
    <property type="match status" value="1"/>
</dbReference>
<dbReference type="InterPro" id="IPR013780">
    <property type="entry name" value="Glyco_hydro_b"/>
</dbReference>
<dbReference type="SUPFAM" id="SSF51445">
    <property type="entry name" value="(Trans)glycosidases"/>
    <property type="match status" value="1"/>
</dbReference>
<dbReference type="GO" id="GO:0004135">
    <property type="term" value="F:amylo-alpha-1,6-glucosidase activity"/>
    <property type="evidence" value="ECO:0007669"/>
    <property type="project" value="InterPro"/>
</dbReference>
<keyword evidence="4 7" id="KW-0326">Glycosidase</keyword>
<dbReference type="SUPFAM" id="SSF81296">
    <property type="entry name" value="E set domains"/>
    <property type="match status" value="1"/>
</dbReference>
<dbReference type="InterPro" id="IPR004193">
    <property type="entry name" value="Glyco_hydro_13_N"/>
</dbReference>
<dbReference type="OrthoDB" id="226102at2"/>
<dbReference type="GO" id="GO:0005980">
    <property type="term" value="P:glycogen catabolic process"/>
    <property type="evidence" value="ECO:0007669"/>
    <property type="project" value="InterPro"/>
</dbReference>
<gene>
    <name evidence="7" type="primary">glgX_1</name>
    <name evidence="7" type="ORF">ETAA1_39510</name>
</gene>
<name>A0A517XWT9_9BACT</name>
<dbReference type="CDD" id="cd02856">
    <property type="entry name" value="E_set_GDE_Isoamylase_N"/>
    <property type="match status" value="1"/>
</dbReference>
<dbReference type="PANTHER" id="PTHR43002">
    <property type="entry name" value="GLYCOGEN DEBRANCHING ENZYME"/>
    <property type="match status" value="1"/>
</dbReference>
<dbReference type="Pfam" id="PF21156">
    <property type="entry name" value="ISOA1-3_C"/>
    <property type="match status" value="1"/>
</dbReference>
<dbReference type="CDD" id="cd11326">
    <property type="entry name" value="AmyAc_Glg_debranch"/>
    <property type="match status" value="1"/>
</dbReference>
<dbReference type="InterPro" id="IPR011837">
    <property type="entry name" value="Glycogen_debranch_GlgX"/>
</dbReference>
<comment type="similarity">
    <text evidence="1">Belongs to the glycosyl hydrolase 13 family.</text>
</comment>
<evidence type="ECO:0000256" key="4">
    <source>
        <dbReference type="ARBA" id="ARBA00023295"/>
    </source>
</evidence>
<feature type="region of interest" description="Disordered" evidence="5">
    <location>
        <begin position="462"/>
        <end position="484"/>
    </location>
</feature>
<dbReference type="GO" id="GO:0019156">
    <property type="term" value="F:isoamylase activity"/>
    <property type="evidence" value="ECO:0007669"/>
    <property type="project" value="UniProtKB-ARBA"/>
</dbReference>
<organism evidence="7 8">
    <name type="scientific">Urbifossiella limnaea</name>
    <dbReference type="NCBI Taxonomy" id="2528023"/>
    <lineage>
        <taxon>Bacteria</taxon>
        <taxon>Pseudomonadati</taxon>
        <taxon>Planctomycetota</taxon>
        <taxon>Planctomycetia</taxon>
        <taxon>Gemmatales</taxon>
        <taxon>Gemmataceae</taxon>
        <taxon>Urbifossiella</taxon>
    </lineage>
</organism>
<keyword evidence="3" id="KW-0809">Transit peptide</keyword>
<evidence type="ECO:0000313" key="8">
    <source>
        <dbReference type="Proteomes" id="UP000319576"/>
    </source>
</evidence>
<dbReference type="Gene3D" id="2.60.40.10">
    <property type="entry name" value="Immunoglobulins"/>
    <property type="match status" value="1"/>
</dbReference>
<dbReference type="EC" id="3.2.1.-" evidence="7"/>
<dbReference type="InterPro" id="IPR044505">
    <property type="entry name" value="GlgX_Isoamylase_N_E_set"/>
</dbReference>
<evidence type="ECO:0000313" key="7">
    <source>
        <dbReference type="EMBL" id="QDU21976.1"/>
    </source>
</evidence>
<feature type="domain" description="Glycosyl hydrolase family 13 catalytic" evidence="6">
    <location>
        <begin position="156"/>
        <end position="562"/>
    </location>
</feature>
<protein>
    <submittedName>
        <fullName evidence="7">Glycogen debranching enzyme</fullName>
        <ecNumber evidence="7">3.2.1.-</ecNumber>
    </submittedName>
</protein>
<evidence type="ECO:0000259" key="6">
    <source>
        <dbReference type="SMART" id="SM00642"/>
    </source>
</evidence>
<proteinExistence type="inferred from homology"/>
<dbReference type="EMBL" id="CP036273">
    <property type="protein sequence ID" value="QDU21976.1"/>
    <property type="molecule type" value="Genomic_DNA"/>
</dbReference>
<dbReference type="Gene3D" id="3.20.20.80">
    <property type="entry name" value="Glycosidases"/>
    <property type="match status" value="1"/>
</dbReference>
<feature type="compositionally biased region" description="Basic and acidic residues" evidence="5">
    <location>
        <begin position="462"/>
        <end position="473"/>
    </location>
</feature>
<dbReference type="Pfam" id="PF00128">
    <property type="entry name" value="Alpha-amylase"/>
    <property type="match status" value="1"/>
</dbReference>
<reference evidence="7 8" key="1">
    <citation type="submission" date="2019-02" db="EMBL/GenBank/DDBJ databases">
        <title>Deep-cultivation of Planctomycetes and their phenomic and genomic characterization uncovers novel biology.</title>
        <authorList>
            <person name="Wiegand S."/>
            <person name="Jogler M."/>
            <person name="Boedeker C."/>
            <person name="Pinto D."/>
            <person name="Vollmers J."/>
            <person name="Rivas-Marin E."/>
            <person name="Kohn T."/>
            <person name="Peeters S.H."/>
            <person name="Heuer A."/>
            <person name="Rast P."/>
            <person name="Oberbeckmann S."/>
            <person name="Bunk B."/>
            <person name="Jeske O."/>
            <person name="Meyerdierks A."/>
            <person name="Storesund J.E."/>
            <person name="Kallscheuer N."/>
            <person name="Luecker S."/>
            <person name="Lage O.M."/>
            <person name="Pohl T."/>
            <person name="Merkel B.J."/>
            <person name="Hornburger P."/>
            <person name="Mueller R.-W."/>
            <person name="Bruemmer F."/>
            <person name="Labrenz M."/>
            <person name="Spormann A.M."/>
            <person name="Op den Camp H."/>
            <person name="Overmann J."/>
            <person name="Amann R."/>
            <person name="Jetten M.S.M."/>
            <person name="Mascher T."/>
            <person name="Medema M.H."/>
            <person name="Devos D.P."/>
            <person name="Kaster A.-K."/>
            <person name="Ovreas L."/>
            <person name="Rohde M."/>
            <person name="Galperin M.Y."/>
            <person name="Jogler C."/>
        </authorList>
    </citation>
    <scope>NUCLEOTIDE SEQUENCE [LARGE SCALE GENOMIC DNA]</scope>
    <source>
        <strain evidence="7 8">ETA_A1</strain>
    </source>
</reference>